<keyword evidence="3" id="KW-1185">Reference proteome</keyword>
<sequence length="224" mass="25659">MFNEEHRLNVVVCDKNPNRKTTNLKVILRKRKLEKCSGSNSRGKRPGMTNPKDNYILQEKSLMKMNGITKQLSMTNLRRRLHLKKTDTNNGEVETEEDNLLEGEEPVSKSFQLEENPKKQNGSPSLAQVPSSIITLTDAERKRLEEVYYYKLHVLIMERVETEEDHLLEDEEPVSKSFQFEEKSKQDGSLSLTQVPSSIITITDAERKSLEGVLLQIGLKECGL</sequence>
<organism evidence="2 3">
    <name type="scientific">Lepeophtheirus salmonis</name>
    <name type="common">Salmon louse</name>
    <name type="synonym">Caligus salmonis</name>
    <dbReference type="NCBI Taxonomy" id="72036"/>
    <lineage>
        <taxon>Eukaryota</taxon>
        <taxon>Metazoa</taxon>
        <taxon>Ecdysozoa</taxon>
        <taxon>Arthropoda</taxon>
        <taxon>Crustacea</taxon>
        <taxon>Multicrustacea</taxon>
        <taxon>Hexanauplia</taxon>
        <taxon>Copepoda</taxon>
        <taxon>Siphonostomatoida</taxon>
        <taxon>Caligidae</taxon>
        <taxon>Lepeophtheirus</taxon>
    </lineage>
</organism>
<dbReference type="AlphaFoldDB" id="A0A7R8H9B5"/>
<dbReference type="EMBL" id="HG994584">
    <property type="protein sequence ID" value="CAF2953772.1"/>
    <property type="molecule type" value="Genomic_DNA"/>
</dbReference>
<reference evidence="2" key="1">
    <citation type="submission" date="2021-02" db="EMBL/GenBank/DDBJ databases">
        <authorList>
            <person name="Bekaert M."/>
        </authorList>
    </citation>
    <scope>NUCLEOTIDE SEQUENCE</scope>
    <source>
        <strain evidence="2">IoA-00</strain>
    </source>
</reference>
<evidence type="ECO:0000256" key="1">
    <source>
        <dbReference type="SAM" id="MobiDB-lite"/>
    </source>
</evidence>
<protein>
    <submittedName>
        <fullName evidence="2">(salmon louse) hypothetical protein</fullName>
    </submittedName>
</protein>
<evidence type="ECO:0000313" key="2">
    <source>
        <dbReference type="EMBL" id="CAF2953772.1"/>
    </source>
</evidence>
<dbReference type="Proteomes" id="UP000675881">
    <property type="component" value="Chromosome 5"/>
</dbReference>
<name>A0A7R8H9B5_LEPSM</name>
<feature type="compositionally biased region" description="Acidic residues" evidence="1">
    <location>
        <begin position="93"/>
        <end position="105"/>
    </location>
</feature>
<evidence type="ECO:0000313" key="3">
    <source>
        <dbReference type="Proteomes" id="UP000675881"/>
    </source>
</evidence>
<accession>A0A7R8H9B5</accession>
<proteinExistence type="predicted"/>
<gene>
    <name evidence="2" type="ORF">LSAA_10623</name>
</gene>
<feature type="region of interest" description="Disordered" evidence="1">
    <location>
        <begin position="83"/>
        <end position="107"/>
    </location>
</feature>